<evidence type="ECO:0000259" key="1">
    <source>
        <dbReference type="Pfam" id="PF01909"/>
    </source>
</evidence>
<dbReference type="InterPro" id="IPR043519">
    <property type="entry name" value="NT_sf"/>
</dbReference>
<dbReference type="CDD" id="cd05403">
    <property type="entry name" value="NT_KNTase_like"/>
    <property type="match status" value="1"/>
</dbReference>
<feature type="domain" description="Polymerase nucleotidyl transferase" evidence="1">
    <location>
        <begin position="28"/>
        <end position="66"/>
    </location>
</feature>
<dbReference type="RefSeq" id="WP_068665190.1">
    <property type="nucleotide sequence ID" value="NZ_LYPB01000069.1"/>
</dbReference>
<dbReference type="AlphaFoldDB" id="A0A198AAE3"/>
<evidence type="ECO:0000313" key="3">
    <source>
        <dbReference type="Proteomes" id="UP000078454"/>
    </source>
</evidence>
<dbReference type="InterPro" id="IPR002934">
    <property type="entry name" value="Polymerase_NTP_transf_dom"/>
</dbReference>
<dbReference type="Proteomes" id="UP000078454">
    <property type="component" value="Unassembled WGS sequence"/>
</dbReference>
<accession>A0A198AAE3</accession>
<gene>
    <name evidence="2" type="ORF">A8708_28910</name>
</gene>
<comment type="caution">
    <text evidence="2">The sequence shown here is derived from an EMBL/GenBank/DDBJ whole genome shotgun (WGS) entry which is preliminary data.</text>
</comment>
<protein>
    <recommendedName>
        <fullName evidence="1">Polymerase nucleotidyl transferase domain-containing protein</fullName>
    </recommendedName>
</protein>
<dbReference type="GO" id="GO:0016779">
    <property type="term" value="F:nucleotidyltransferase activity"/>
    <property type="evidence" value="ECO:0007669"/>
    <property type="project" value="InterPro"/>
</dbReference>
<dbReference type="Gene3D" id="3.30.460.10">
    <property type="entry name" value="Beta Polymerase, domain 2"/>
    <property type="match status" value="1"/>
</dbReference>
<reference evidence="2 3" key="1">
    <citation type="submission" date="2016-05" db="EMBL/GenBank/DDBJ databases">
        <title>Paenibacillus sp. 1ZS3-15 nov., isolated from the rhizosphere soil.</title>
        <authorList>
            <person name="Zhang X.X."/>
            <person name="Zhang J."/>
        </authorList>
    </citation>
    <scope>NUCLEOTIDE SEQUENCE [LARGE SCALE GENOMIC DNA]</scope>
    <source>
        <strain evidence="2 3">1ZS3-15</strain>
    </source>
</reference>
<dbReference type="Pfam" id="PF01909">
    <property type="entry name" value="NTP_transf_2"/>
    <property type="match status" value="1"/>
</dbReference>
<name>A0A198AAE3_9BACL</name>
<sequence length="271" mass="31016">MAYPLEGITLRAHHKDSIDYLAGKLSLDPSILAIIIAGSVAKGIAREDSDIDCYLVVSDEMFEEKKRQDQLFYFAKEGCDYTGGYFDGKIIPYHFLEAAALRGSEPTRASFEKAFVAFSQIPGVDDLVAKIPVYPEKNREKNFQDFFAQVELYGGYFANRAIETGNEYLLIYSIGQVTLFAGRLLLAYNRVLFPCHKSMMAVLRTLTHIPERYFELQEDMLLNTNRETIRAFVECIRSFHAWGIAPHEAVSRFILNNEWNWLEDEPPLSDR</sequence>
<dbReference type="EMBL" id="LYPB01000069">
    <property type="protein sequence ID" value="OAS18031.1"/>
    <property type="molecule type" value="Genomic_DNA"/>
</dbReference>
<keyword evidence="3" id="KW-1185">Reference proteome</keyword>
<evidence type="ECO:0000313" key="2">
    <source>
        <dbReference type="EMBL" id="OAS18031.1"/>
    </source>
</evidence>
<dbReference type="SUPFAM" id="SSF81301">
    <property type="entry name" value="Nucleotidyltransferase"/>
    <property type="match status" value="1"/>
</dbReference>
<organism evidence="2 3">
    <name type="scientific">Paenibacillus oryzisoli</name>
    <dbReference type="NCBI Taxonomy" id="1850517"/>
    <lineage>
        <taxon>Bacteria</taxon>
        <taxon>Bacillati</taxon>
        <taxon>Bacillota</taxon>
        <taxon>Bacilli</taxon>
        <taxon>Bacillales</taxon>
        <taxon>Paenibacillaceae</taxon>
        <taxon>Paenibacillus</taxon>
    </lineage>
</organism>
<proteinExistence type="predicted"/>